<dbReference type="PANTHER" id="PTHR12277">
    <property type="entry name" value="ALPHA/BETA HYDROLASE DOMAIN-CONTAINING PROTEIN"/>
    <property type="match status" value="1"/>
</dbReference>
<proteinExistence type="predicted"/>
<dbReference type="GO" id="GO:0052651">
    <property type="term" value="P:monoacylglycerol catabolic process"/>
    <property type="evidence" value="ECO:0007669"/>
    <property type="project" value="TreeGrafter"/>
</dbReference>
<reference evidence="3" key="1">
    <citation type="journal article" date="2023" name="Insect Mol. Biol.">
        <title>Genome sequencing provides insights into the evolution of gene families encoding plant cell wall-degrading enzymes in longhorned beetles.</title>
        <authorList>
            <person name="Shin N.R."/>
            <person name="Okamura Y."/>
            <person name="Kirsch R."/>
            <person name="Pauchet Y."/>
        </authorList>
    </citation>
    <scope>NUCLEOTIDE SEQUENCE</scope>
    <source>
        <strain evidence="3">AMC_N1</strain>
    </source>
</reference>
<dbReference type="InterPro" id="IPR022742">
    <property type="entry name" value="Hydrolase_4"/>
</dbReference>
<dbReference type="GO" id="GO:0006660">
    <property type="term" value="P:phosphatidylserine catabolic process"/>
    <property type="evidence" value="ECO:0007669"/>
    <property type="project" value="TreeGrafter"/>
</dbReference>
<feature type="transmembrane region" description="Helical" evidence="1">
    <location>
        <begin position="31"/>
        <end position="53"/>
    </location>
</feature>
<protein>
    <recommendedName>
        <fullName evidence="2">Serine aminopeptidase S33 domain-containing protein</fullName>
    </recommendedName>
</protein>
<dbReference type="Proteomes" id="UP001162162">
    <property type="component" value="Unassembled WGS sequence"/>
</dbReference>
<evidence type="ECO:0000256" key="1">
    <source>
        <dbReference type="SAM" id="Phobius"/>
    </source>
</evidence>
<dbReference type="PANTHER" id="PTHR12277:SF194">
    <property type="entry name" value="FI04476P"/>
    <property type="match status" value="1"/>
</dbReference>
<dbReference type="EMBL" id="JAPWTK010000266">
    <property type="protein sequence ID" value="KAJ8944123.1"/>
    <property type="molecule type" value="Genomic_DNA"/>
</dbReference>
<dbReference type="SUPFAM" id="SSF53474">
    <property type="entry name" value="alpha/beta-Hydrolases"/>
    <property type="match status" value="1"/>
</dbReference>
<gene>
    <name evidence="3" type="ORF">NQ318_013305</name>
</gene>
<feature type="domain" description="Serine aminopeptidase S33" evidence="2">
    <location>
        <begin position="106"/>
        <end position="225"/>
    </location>
</feature>
<sequence length="422" mass="48274">METEYSIRTAYEDFGDVFPDAVIHFDNFSRFVLMFVLFLAVWVVFPIVFMLAISLQRFFIFMNVDVPSNPQFNNPENYGIDGVINFYITTMDRDNSTLVLADTKKPVLLYMHGVACTRIVPTLTYNVIRKYFLVIGMDHRGYGDSGTNVLPSELGIVNDNIQLYKWVRAKTNNQIYVWGHSLGGALAIHSVRALKDENIVPVGLFLESTFSTMRDEINTHILGKTQKILRFNAVLTMTWIRTLTMTWSHMKVIVEVIVLESHIKFTDTGQLKQGVMSPATEGKASNPGQLMQGVMSPATEGKGRDPGQLRQIFKWLAYFEQTVLEPLEKNGFLFRSTTNILYVDCPIMIMHAQDDNVVHYTLGRKLYEVASTERDLTTQGNVTFHEFEEMGYKHVYITSDPNIPKYIEEFMEVCERENKGKG</sequence>
<keyword evidence="4" id="KW-1185">Reference proteome</keyword>
<dbReference type="AlphaFoldDB" id="A0AAV8XYC8"/>
<keyword evidence="1" id="KW-0812">Transmembrane</keyword>
<name>A0AAV8XYC8_9CUCU</name>
<dbReference type="Gene3D" id="3.40.50.1820">
    <property type="entry name" value="alpha/beta hydrolase"/>
    <property type="match status" value="1"/>
</dbReference>
<keyword evidence="1" id="KW-1133">Transmembrane helix</keyword>
<keyword evidence="1" id="KW-0472">Membrane</keyword>
<evidence type="ECO:0000313" key="4">
    <source>
        <dbReference type="Proteomes" id="UP001162162"/>
    </source>
</evidence>
<evidence type="ECO:0000313" key="3">
    <source>
        <dbReference type="EMBL" id="KAJ8944123.1"/>
    </source>
</evidence>
<organism evidence="3 4">
    <name type="scientific">Aromia moschata</name>
    <dbReference type="NCBI Taxonomy" id="1265417"/>
    <lineage>
        <taxon>Eukaryota</taxon>
        <taxon>Metazoa</taxon>
        <taxon>Ecdysozoa</taxon>
        <taxon>Arthropoda</taxon>
        <taxon>Hexapoda</taxon>
        <taxon>Insecta</taxon>
        <taxon>Pterygota</taxon>
        <taxon>Neoptera</taxon>
        <taxon>Endopterygota</taxon>
        <taxon>Coleoptera</taxon>
        <taxon>Polyphaga</taxon>
        <taxon>Cucujiformia</taxon>
        <taxon>Chrysomeloidea</taxon>
        <taxon>Cerambycidae</taxon>
        <taxon>Cerambycinae</taxon>
        <taxon>Callichromatini</taxon>
        <taxon>Aromia</taxon>
    </lineage>
</organism>
<evidence type="ECO:0000259" key="2">
    <source>
        <dbReference type="Pfam" id="PF12146"/>
    </source>
</evidence>
<accession>A0AAV8XYC8</accession>
<dbReference type="GO" id="GO:0047372">
    <property type="term" value="F:monoacylglycerol lipase activity"/>
    <property type="evidence" value="ECO:0007669"/>
    <property type="project" value="TreeGrafter"/>
</dbReference>
<dbReference type="Pfam" id="PF12146">
    <property type="entry name" value="Hydrolase_4"/>
    <property type="match status" value="1"/>
</dbReference>
<comment type="caution">
    <text evidence="3">The sequence shown here is derived from an EMBL/GenBank/DDBJ whole genome shotgun (WGS) entry which is preliminary data.</text>
</comment>
<dbReference type="GO" id="GO:0005789">
    <property type="term" value="C:endoplasmic reticulum membrane"/>
    <property type="evidence" value="ECO:0007669"/>
    <property type="project" value="TreeGrafter"/>
</dbReference>
<dbReference type="InterPro" id="IPR029058">
    <property type="entry name" value="AB_hydrolase_fold"/>
</dbReference>
<dbReference type="GO" id="GO:0004622">
    <property type="term" value="F:phosphatidylcholine lysophospholipase activity"/>
    <property type="evidence" value="ECO:0007669"/>
    <property type="project" value="TreeGrafter"/>
</dbReference>